<comment type="caution">
    <text evidence="1">The sequence shown here is derived from an EMBL/GenBank/DDBJ whole genome shotgun (WGS) entry which is preliminary data.</text>
</comment>
<accession>A0ACC2W6L3</accession>
<name>A0ACC2W6L3_9TREE</name>
<evidence type="ECO:0000313" key="1">
    <source>
        <dbReference type="EMBL" id="KAJ9107287.1"/>
    </source>
</evidence>
<sequence>MNLSATPRLPPDLIEECLGYLPARDLLRCQLVTKSFQDQIKQNKRTRYKARDELQRLSGIEERMAKLLYGKEHPLTTMCQLGVPGAVVTDMHLVSTASGFLFFPLSAPGSFGMASIARYRLGAFSEGSDIIHLGRAASHLQLDAAEGLLFVLTMEDEGGFVHGKELYRHSLQAYDVHSLRPFSSPMAGLQFFTSRIFQPASSVSTRWGFLATTSASRTFQHANLEHFVRLYTPQDAGIFLNYRQIDWGYVLAGIHQYKISEAEHVITRILSLSAVLSLELYATSAYLHLFAYSRGRAAGKSFDKAISVARYALPTLPAGFTYVHAHMECSPVSLSSRDHRRREPHNILQDGEGILVVTLETQFNGGLSLQSSQEPPIDFSTLDLITAVCRISYFDKQARYAWHKRCQDMALPTAHFSYSRWAIQCLFWLPSLPNPPTVHSICGYRLLVSEKTEPDAAHAQHGAPGNQRLTIYDFSPYRIHQAIIAKDRNSKQPVPLAHDSGALGQQRLLKDDPDLQRFTTDTCGPQTPALQQRAPEFVREYRTKAPYIQATRVIETDEPYVECIAHLSHEQLLLVYQRGQREVGNEDEKGAEFWEEK</sequence>
<gene>
    <name evidence="1" type="ORF">QFC21_000734</name>
</gene>
<proteinExistence type="predicted"/>
<protein>
    <submittedName>
        <fullName evidence="1">Uncharacterized protein</fullName>
    </submittedName>
</protein>
<evidence type="ECO:0000313" key="2">
    <source>
        <dbReference type="Proteomes" id="UP001227268"/>
    </source>
</evidence>
<organism evidence="1 2">
    <name type="scientific">Naganishia friedmannii</name>
    <dbReference type="NCBI Taxonomy" id="89922"/>
    <lineage>
        <taxon>Eukaryota</taxon>
        <taxon>Fungi</taxon>
        <taxon>Dikarya</taxon>
        <taxon>Basidiomycota</taxon>
        <taxon>Agaricomycotina</taxon>
        <taxon>Tremellomycetes</taxon>
        <taxon>Filobasidiales</taxon>
        <taxon>Filobasidiaceae</taxon>
        <taxon>Naganishia</taxon>
    </lineage>
</organism>
<dbReference type="Proteomes" id="UP001227268">
    <property type="component" value="Unassembled WGS sequence"/>
</dbReference>
<keyword evidence="2" id="KW-1185">Reference proteome</keyword>
<reference evidence="1" key="1">
    <citation type="submission" date="2023-04" db="EMBL/GenBank/DDBJ databases">
        <title>Draft Genome sequencing of Naganishia species isolated from polar environments using Oxford Nanopore Technology.</title>
        <authorList>
            <person name="Leo P."/>
            <person name="Venkateswaran K."/>
        </authorList>
    </citation>
    <scope>NUCLEOTIDE SEQUENCE</scope>
    <source>
        <strain evidence="1">MNA-CCFEE 5423</strain>
    </source>
</reference>
<dbReference type="EMBL" id="JASBWT010000002">
    <property type="protein sequence ID" value="KAJ9107287.1"/>
    <property type="molecule type" value="Genomic_DNA"/>
</dbReference>